<dbReference type="EMBL" id="JACNFK010000034">
    <property type="protein sequence ID" value="MBC8520220.1"/>
    <property type="molecule type" value="Genomic_DNA"/>
</dbReference>
<dbReference type="InterPro" id="IPR002549">
    <property type="entry name" value="AI-2E-like"/>
</dbReference>
<evidence type="ECO:0000313" key="10">
    <source>
        <dbReference type="Proteomes" id="UP000654401"/>
    </source>
</evidence>
<dbReference type="PANTHER" id="PTHR21716">
    <property type="entry name" value="TRANSMEMBRANE PROTEIN"/>
    <property type="match status" value="1"/>
</dbReference>
<feature type="transmembrane region" description="Helical" evidence="8">
    <location>
        <begin position="20"/>
        <end position="51"/>
    </location>
</feature>
<feature type="transmembrane region" description="Helical" evidence="8">
    <location>
        <begin position="155"/>
        <end position="177"/>
    </location>
</feature>
<keyword evidence="4" id="KW-1003">Cell membrane</keyword>
<keyword evidence="6 8" id="KW-1133">Transmembrane helix</keyword>
<evidence type="ECO:0000256" key="8">
    <source>
        <dbReference type="SAM" id="Phobius"/>
    </source>
</evidence>
<accession>A0A8J6P5H8</accession>
<dbReference type="PANTHER" id="PTHR21716:SF53">
    <property type="entry name" value="PERMEASE PERM-RELATED"/>
    <property type="match status" value="1"/>
</dbReference>
<feature type="transmembrane region" description="Helical" evidence="8">
    <location>
        <begin position="71"/>
        <end position="92"/>
    </location>
</feature>
<keyword evidence="3" id="KW-0813">Transport</keyword>
<evidence type="ECO:0000256" key="7">
    <source>
        <dbReference type="ARBA" id="ARBA00023136"/>
    </source>
</evidence>
<evidence type="ECO:0000256" key="3">
    <source>
        <dbReference type="ARBA" id="ARBA00022448"/>
    </source>
</evidence>
<proteinExistence type="inferred from homology"/>
<gene>
    <name evidence="9" type="ORF">H8D24_07430</name>
</gene>
<feature type="transmembrane region" description="Helical" evidence="8">
    <location>
        <begin position="244"/>
        <end position="270"/>
    </location>
</feature>
<dbReference type="AlphaFoldDB" id="A0A8J6P5H8"/>
<protein>
    <submittedName>
        <fullName evidence="9">AI-2E family transporter</fullName>
    </submittedName>
</protein>
<dbReference type="Proteomes" id="UP000654401">
    <property type="component" value="Unassembled WGS sequence"/>
</dbReference>
<dbReference type="GO" id="GO:0005886">
    <property type="term" value="C:plasma membrane"/>
    <property type="evidence" value="ECO:0007669"/>
    <property type="project" value="UniProtKB-SubCell"/>
</dbReference>
<evidence type="ECO:0000256" key="4">
    <source>
        <dbReference type="ARBA" id="ARBA00022475"/>
    </source>
</evidence>
<evidence type="ECO:0000256" key="2">
    <source>
        <dbReference type="ARBA" id="ARBA00009773"/>
    </source>
</evidence>
<dbReference type="Pfam" id="PF01594">
    <property type="entry name" value="AI-2E_transport"/>
    <property type="match status" value="1"/>
</dbReference>
<keyword evidence="7 8" id="KW-0472">Membrane</keyword>
<evidence type="ECO:0000256" key="1">
    <source>
        <dbReference type="ARBA" id="ARBA00004651"/>
    </source>
</evidence>
<keyword evidence="5 8" id="KW-0812">Transmembrane</keyword>
<comment type="caution">
    <text evidence="9">The sequence shown here is derived from an EMBL/GenBank/DDBJ whole genome shotgun (WGS) entry which is preliminary data.</text>
</comment>
<feature type="transmembrane region" description="Helical" evidence="8">
    <location>
        <begin position="307"/>
        <end position="332"/>
    </location>
</feature>
<comment type="similarity">
    <text evidence="2">Belongs to the autoinducer-2 exporter (AI-2E) (TC 2.A.86) family.</text>
</comment>
<comment type="subcellular location">
    <subcellularLocation>
        <location evidence="1">Cell membrane</location>
        <topology evidence="1">Multi-pass membrane protein</topology>
    </subcellularLocation>
</comment>
<dbReference type="GO" id="GO:0055085">
    <property type="term" value="P:transmembrane transport"/>
    <property type="evidence" value="ECO:0007669"/>
    <property type="project" value="TreeGrafter"/>
</dbReference>
<feature type="transmembrane region" description="Helical" evidence="8">
    <location>
        <begin position="217"/>
        <end position="238"/>
    </location>
</feature>
<feature type="transmembrane region" description="Helical" evidence="8">
    <location>
        <begin position="282"/>
        <end position="301"/>
    </location>
</feature>
<reference evidence="9 10" key="1">
    <citation type="submission" date="2020-08" db="EMBL/GenBank/DDBJ databases">
        <title>Bridging the membrane lipid divide: bacteria of the FCB group superphylum have the potential to synthesize archaeal ether lipids.</title>
        <authorList>
            <person name="Villanueva L."/>
            <person name="Von Meijenfeldt F.A.B."/>
            <person name="Westbye A.B."/>
            <person name="Yadav S."/>
            <person name="Hopmans E.C."/>
            <person name="Dutilh B.E."/>
            <person name="Sinninghe Damste J.S."/>
        </authorList>
    </citation>
    <scope>NUCLEOTIDE SEQUENCE [LARGE SCALE GENOMIC DNA]</scope>
    <source>
        <strain evidence="9">NIOZ-UU100</strain>
    </source>
</reference>
<evidence type="ECO:0000256" key="5">
    <source>
        <dbReference type="ARBA" id="ARBA00022692"/>
    </source>
</evidence>
<evidence type="ECO:0000256" key="6">
    <source>
        <dbReference type="ARBA" id="ARBA00022989"/>
    </source>
</evidence>
<organism evidence="9 10">
    <name type="scientific">Candidatus Thiopontia autotrophica</name>
    <dbReference type="NCBI Taxonomy" id="2841688"/>
    <lineage>
        <taxon>Bacteria</taxon>
        <taxon>Pseudomonadati</taxon>
        <taxon>Pseudomonadota</taxon>
        <taxon>Gammaproteobacteria</taxon>
        <taxon>Candidatus Thiopontia</taxon>
    </lineage>
</organism>
<evidence type="ECO:0000313" key="9">
    <source>
        <dbReference type="EMBL" id="MBC8520220.1"/>
    </source>
</evidence>
<sequence>MNNIFSSWFQRQLSNPQLVILLILLATVFAVVILFGQILGPVLVAIVLAYLMDTPIEQLQHRGTNKSLSIWLIYLFFIAFMVFLVVVMLPLLSSQITQFLSAVPAMVQTGRDMLSQLPESYPTLVSVEQVTEIANAASRSMTEFAQQALAKSLGYIPGIITMLIYLVLIPLLVFFMLKDKKELFSWVTAFLPNDRSLAERVWSEVDLQIGNYIRGKFWEMLIVGGATYIAFVVVNLQYSLLLGVLVGLSVLVPFVGATVVTIPVAAVAFYQFGWGGEFGTIMLVYGVIQALDGNVLVPLLFSEVVNLHPVAIIVAVLFFGGVWGFWGVFFAIPLATLVKAVISAWPTLEEKAVQ</sequence>
<name>A0A8J6P5H8_9GAMM</name>